<dbReference type="HOGENOM" id="CLU_1970713_0_0_1"/>
<evidence type="ECO:0000313" key="1">
    <source>
        <dbReference type="EMBL" id="EJT74750.1"/>
    </source>
</evidence>
<reference evidence="1" key="2">
    <citation type="submission" date="2010-07" db="EMBL/GenBank/DDBJ databases">
        <authorList>
            <consortium name="The Broad Institute Genome Sequencing Platform"/>
            <consortium name="Broad Institute Genome Sequencing Center for Infectious Disease"/>
            <person name="Ma L.-J."/>
            <person name="Dead R."/>
            <person name="Young S."/>
            <person name="Zeng Q."/>
            <person name="Koehrsen M."/>
            <person name="Alvarado L."/>
            <person name="Berlin A."/>
            <person name="Chapman S.B."/>
            <person name="Chen Z."/>
            <person name="Freedman E."/>
            <person name="Gellesch M."/>
            <person name="Goldberg J."/>
            <person name="Griggs A."/>
            <person name="Gujja S."/>
            <person name="Heilman E.R."/>
            <person name="Heiman D."/>
            <person name="Hepburn T."/>
            <person name="Howarth C."/>
            <person name="Jen D."/>
            <person name="Larson L."/>
            <person name="Mehta T."/>
            <person name="Neiman D."/>
            <person name="Pearson M."/>
            <person name="Roberts A."/>
            <person name="Saif S."/>
            <person name="Shea T."/>
            <person name="Shenoy N."/>
            <person name="Sisk P."/>
            <person name="Stolte C."/>
            <person name="Sykes S."/>
            <person name="Walk T."/>
            <person name="White J."/>
            <person name="Yandava C."/>
            <person name="Haas B."/>
            <person name="Nusbaum C."/>
            <person name="Birren B."/>
        </authorList>
    </citation>
    <scope>NUCLEOTIDE SEQUENCE</scope>
    <source>
        <strain evidence="1">R3-111a-1</strain>
    </source>
</reference>
<keyword evidence="3" id="KW-1185">Reference proteome</keyword>
<reference evidence="2" key="5">
    <citation type="submission" date="2018-04" db="UniProtKB">
        <authorList>
            <consortium name="EnsemblFungi"/>
        </authorList>
    </citation>
    <scope>IDENTIFICATION</scope>
    <source>
        <strain evidence="2">R3-111a-1</strain>
    </source>
</reference>
<name>J3P502_GAET3</name>
<proteinExistence type="predicted"/>
<dbReference type="EMBL" id="GL385398">
    <property type="protein sequence ID" value="EJT74750.1"/>
    <property type="molecule type" value="Genomic_DNA"/>
</dbReference>
<organism evidence="1">
    <name type="scientific">Gaeumannomyces tritici (strain R3-111a-1)</name>
    <name type="common">Wheat and barley take-all root rot fungus</name>
    <name type="synonym">Gaeumannomyces graminis var. tritici</name>
    <dbReference type="NCBI Taxonomy" id="644352"/>
    <lineage>
        <taxon>Eukaryota</taxon>
        <taxon>Fungi</taxon>
        <taxon>Dikarya</taxon>
        <taxon>Ascomycota</taxon>
        <taxon>Pezizomycotina</taxon>
        <taxon>Sordariomycetes</taxon>
        <taxon>Sordariomycetidae</taxon>
        <taxon>Magnaporthales</taxon>
        <taxon>Magnaporthaceae</taxon>
        <taxon>Gaeumannomyces</taxon>
    </lineage>
</organism>
<dbReference type="EnsemblFungi" id="EJT74750">
    <property type="protein sequence ID" value="EJT74750"/>
    <property type="gene ID" value="GGTG_08588"/>
</dbReference>
<reference evidence="2" key="4">
    <citation type="journal article" date="2015" name="G3 (Bethesda)">
        <title>Genome sequences of three phytopathogenic species of the Magnaporthaceae family of fungi.</title>
        <authorList>
            <person name="Okagaki L.H."/>
            <person name="Nunes C.C."/>
            <person name="Sailsbery J."/>
            <person name="Clay B."/>
            <person name="Brown D."/>
            <person name="John T."/>
            <person name="Oh Y."/>
            <person name="Young N."/>
            <person name="Fitzgerald M."/>
            <person name="Haas B.J."/>
            <person name="Zeng Q."/>
            <person name="Young S."/>
            <person name="Adiconis X."/>
            <person name="Fan L."/>
            <person name="Levin J.Z."/>
            <person name="Mitchell T.K."/>
            <person name="Okubara P.A."/>
            <person name="Farman M.L."/>
            <person name="Kohn L.M."/>
            <person name="Birren B."/>
            <person name="Ma L.-J."/>
            <person name="Dean R.A."/>
        </authorList>
    </citation>
    <scope>NUCLEOTIDE SEQUENCE</scope>
    <source>
        <strain evidence="2">R3-111a-1</strain>
    </source>
</reference>
<dbReference type="RefSeq" id="XP_009224694.1">
    <property type="nucleotide sequence ID" value="XM_009226430.1"/>
</dbReference>
<evidence type="ECO:0000313" key="3">
    <source>
        <dbReference type="Proteomes" id="UP000006039"/>
    </source>
</evidence>
<sequence length="127" mass="14739">MSRMDRWLGVDDQLVKYATFPKRRSSTVFAYLELPQEGDFEIPEAKDAAKGYANAAALFYLWRPAPMIIFATQRYREWIDMFTYSISGPSQHIKIHRYRFDFYDAQIDKKVRGAISAVMDGPDQALS</sequence>
<dbReference type="AlphaFoldDB" id="J3P502"/>
<dbReference type="VEuPathDB" id="FungiDB:GGTG_08588"/>
<protein>
    <submittedName>
        <fullName evidence="1 2">Uncharacterized protein</fullName>
    </submittedName>
</protein>
<gene>
    <name evidence="2" type="primary">20349046</name>
    <name evidence="1" type="ORF">GGTG_08588</name>
</gene>
<evidence type="ECO:0000313" key="2">
    <source>
        <dbReference type="EnsemblFungi" id="EJT74750"/>
    </source>
</evidence>
<dbReference type="GeneID" id="20349046"/>
<reference evidence="1" key="3">
    <citation type="submission" date="2010-09" db="EMBL/GenBank/DDBJ databases">
        <title>Annotation of Gaeumannomyces graminis var. tritici R3-111a-1.</title>
        <authorList>
            <consortium name="The Broad Institute Genome Sequencing Platform"/>
            <person name="Ma L.-J."/>
            <person name="Dead R."/>
            <person name="Young S.K."/>
            <person name="Zeng Q."/>
            <person name="Gargeya S."/>
            <person name="Fitzgerald M."/>
            <person name="Haas B."/>
            <person name="Abouelleil A."/>
            <person name="Alvarado L."/>
            <person name="Arachchi H.M."/>
            <person name="Berlin A."/>
            <person name="Brown A."/>
            <person name="Chapman S.B."/>
            <person name="Chen Z."/>
            <person name="Dunbar C."/>
            <person name="Freedman E."/>
            <person name="Gearin G."/>
            <person name="Gellesch M."/>
            <person name="Goldberg J."/>
            <person name="Griggs A."/>
            <person name="Gujja S."/>
            <person name="Heiman D."/>
            <person name="Howarth C."/>
            <person name="Larson L."/>
            <person name="Lui A."/>
            <person name="MacDonald P.J.P."/>
            <person name="Mehta T."/>
            <person name="Montmayeur A."/>
            <person name="Murphy C."/>
            <person name="Neiman D."/>
            <person name="Pearson M."/>
            <person name="Priest M."/>
            <person name="Roberts A."/>
            <person name="Saif S."/>
            <person name="Shea T."/>
            <person name="Shenoy N."/>
            <person name="Sisk P."/>
            <person name="Stolte C."/>
            <person name="Sykes S."/>
            <person name="Yandava C."/>
            <person name="Wortman J."/>
            <person name="Nusbaum C."/>
            <person name="Birren B."/>
        </authorList>
    </citation>
    <scope>NUCLEOTIDE SEQUENCE</scope>
    <source>
        <strain evidence="1">R3-111a-1</strain>
    </source>
</reference>
<dbReference type="Proteomes" id="UP000006039">
    <property type="component" value="Unassembled WGS sequence"/>
</dbReference>
<reference evidence="3" key="1">
    <citation type="submission" date="2010-07" db="EMBL/GenBank/DDBJ databases">
        <title>The genome sequence of Gaeumannomyces graminis var. tritici strain R3-111a-1.</title>
        <authorList>
            <consortium name="The Broad Institute Genome Sequencing Platform"/>
            <person name="Ma L.-J."/>
            <person name="Dead R."/>
            <person name="Young S."/>
            <person name="Zeng Q."/>
            <person name="Koehrsen M."/>
            <person name="Alvarado L."/>
            <person name="Berlin A."/>
            <person name="Chapman S.B."/>
            <person name="Chen Z."/>
            <person name="Freedman E."/>
            <person name="Gellesch M."/>
            <person name="Goldberg J."/>
            <person name="Griggs A."/>
            <person name="Gujja S."/>
            <person name="Heilman E.R."/>
            <person name="Heiman D."/>
            <person name="Hepburn T."/>
            <person name="Howarth C."/>
            <person name="Jen D."/>
            <person name="Larson L."/>
            <person name="Mehta T."/>
            <person name="Neiman D."/>
            <person name="Pearson M."/>
            <person name="Roberts A."/>
            <person name="Saif S."/>
            <person name="Shea T."/>
            <person name="Shenoy N."/>
            <person name="Sisk P."/>
            <person name="Stolte C."/>
            <person name="Sykes S."/>
            <person name="Walk T."/>
            <person name="White J."/>
            <person name="Yandava C."/>
            <person name="Haas B."/>
            <person name="Nusbaum C."/>
            <person name="Birren B."/>
        </authorList>
    </citation>
    <scope>NUCLEOTIDE SEQUENCE [LARGE SCALE GENOMIC DNA]</scope>
    <source>
        <strain evidence="3">R3-111a-1</strain>
    </source>
</reference>
<accession>J3P502</accession>
<dbReference type="eggNOG" id="ENOG502RNDW">
    <property type="taxonomic scope" value="Eukaryota"/>
</dbReference>